<comment type="caution">
    <text evidence="1">The sequence shown here is derived from an EMBL/GenBank/DDBJ whole genome shotgun (WGS) entry which is preliminary data.</text>
</comment>
<name>A0ACC2RGD8_9FUNG</name>
<dbReference type="Proteomes" id="UP001165960">
    <property type="component" value="Unassembled WGS sequence"/>
</dbReference>
<accession>A0ACC2RGD8</accession>
<sequence length="94" mass="10764">MPSRFLTEVYPSLKIVLNTMGLTSAFVVVIVMLCLRCYYPAHVNRVSLRLQWAIAFIDVVKHTLLYFVKFDVSPTGMLDDRVLDVLPRPDLLHA</sequence>
<evidence type="ECO:0000313" key="2">
    <source>
        <dbReference type="Proteomes" id="UP001165960"/>
    </source>
</evidence>
<dbReference type="EMBL" id="QTSX02007286">
    <property type="protein sequence ID" value="KAJ9049015.1"/>
    <property type="molecule type" value="Genomic_DNA"/>
</dbReference>
<evidence type="ECO:0000313" key="1">
    <source>
        <dbReference type="EMBL" id="KAJ9049015.1"/>
    </source>
</evidence>
<reference evidence="1" key="1">
    <citation type="submission" date="2022-04" db="EMBL/GenBank/DDBJ databases">
        <title>Genome of the entomopathogenic fungus Entomophthora muscae.</title>
        <authorList>
            <person name="Elya C."/>
            <person name="Lovett B.R."/>
            <person name="Lee E."/>
            <person name="Macias A.M."/>
            <person name="Hajek A.E."/>
            <person name="De Bivort B.L."/>
            <person name="Kasson M.T."/>
            <person name="De Fine Licht H.H."/>
            <person name="Stajich J.E."/>
        </authorList>
    </citation>
    <scope>NUCLEOTIDE SEQUENCE</scope>
    <source>
        <strain evidence="1">Berkeley</strain>
    </source>
</reference>
<organism evidence="1 2">
    <name type="scientific">Entomophthora muscae</name>
    <dbReference type="NCBI Taxonomy" id="34485"/>
    <lineage>
        <taxon>Eukaryota</taxon>
        <taxon>Fungi</taxon>
        <taxon>Fungi incertae sedis</taxon>
        <taxon>Zoopagomycota</taxon>
        <taxon>Entomophthoromycotina</taxon>
        <taxon>Entomophthoromycetes</taxon>
        <taxon>Entomophthorales</taxon>
        <taxon>Entomophthoraceae</taxon>
        <taxon>Entomophthora</taxon>
    </lineage>
</organism>
<gene>
    <name evidence="1" type="ORF">DSO57_1028870</name>
</gene>
<protein>
    <submittedName>
        <fullName evidence="1">Uncharacterized protein</fullName>
    </submittedName>
</protein>
<proteinExistence type="predicted"/>
<keyword evidence="2" id="KW-1185">Reference proteome</keyword>